<feature type="region of interest" description="Disordered" evidence="1">
    <location>
        <begin position="74"/>
        <end position="127"/>
    </location>
</feature>
<dbReference type="AlphaFoldDB" id="A0A6A6CSK2"/>
<keyword evidence="3" id="KW-1185">Reference proteome</keyword>
<evidence type="ECO:0000256" key="1">
    <source>
        <dbReference type="SAM" id="MobiDB-lite"/>
    </source>
</evidence>
<evidence type="ECO:0000313" key="2">
    <source>
        <dbReference type="EMBL" id="KAF2170071.1"/>
    </source>
</evidence>
<name>A0A6A6CSK2_ZASCE</name>
<dbReference type="GeneID" id="54558313"/>
<dbReference type="OrthoDB" id="10660291at2759"/>
<reference evidence="2" key="1">
    <citation type="journal article" date="2020" name="Stud. Mycol.">
        <title>101 Dothideomycetes genomes: a test case for predicting lifestyles and emergence of pathogens.</title>
        <authorList>
            <person name="Haridas S."/>
            <person name="Albert R."/>
            <person name="Binder M."/>
            <person name="Bloem J."/>
            <person name="Labutti K."/>
            <person name="Salamov A."/>
            <person name="Andreopoulos B."/>
            <person name="Baker S."/>
            <person name="Barry K."/>
            <person name="Bills G."/>
            <person name="Bluhm B."/>
            <person name="Cannon C."/>
            <person name="Castanera R."/>
            <person name="Culley D."/>
            <person name="Daum C."/>
            <person name="Ezra D."/>
            <person name="Gonzalez J."/>
            <person name="Henrissat B."/>
            <person name="Kuo A."/>
            <person name="Liang C."/>
            <person name="Lipzen A."/>
            <person name="Lutzoni F."/>
            <person name="Magnuson J."/>
            <person name="Mondo S."/>
            <person name="Nolan M."/>
            <person name="Ohm R."/>
            <person name="Pangilinan J."/>
            <person name="Park H.-J."/>
            <person name="Ramirez L."/>
            <person name="Alfaro M."/>
            <person name="Sun H."/>
            <person name="Tritt A."/>
            <person name="Yoshinaga Y."/>
            <person name="Zwiers L.-H."/>
            <person name="Turgeon B."/>
            <person name="Goodwin S."/>
            <person name="Spatafora J."/>
            <person name="Crous P."/>
            <person name="Grigoriev I."/>
        </authorList>
    </citation>
    <scope>NUCLEOTIDE SEQUENCE</scope>
    <source>
        <strain evidence="2">ATCC 36951</strain>
    </source>
</reference>
<feature type="region of interest" description="Disordered" evidence="1">
    <location>
        <begin position="170"/>
        <end position="191"/>
    </location>
</feature>
<accession>A0A6A6CSK2</accession>
<dbReference type="Proteomes" id="UP000799537">
    <property type="component" value="Unassembled WGS sequence"/>
</dbReference>
<dbReference type="RefSeq" id="XP_033670960.1">
    <property type="nucleotide sequence ID" value="XM_033805041.1"/>
</dbReference>
<dbReference type="EMBL" id="ML993586">
    <property type="protein sequence ID" value="KAF2170071.1"/>
    <property type="molecule type" value="Genomic_DNA"/>
</dbReference>
<sequence length="472" mass="52774">MRLNSKEAQEDAVQREMFRLRQLPTILKTSNTLHKVLEFDAGSRMMGNKMVRVWHMPQKPRSWMDVMKELHASGKADDGGEETTGPEQPSQGDVTTVRVGRGGQVGRFRGHRGLGPPGRTPLRPLTRPMRNLVESDGELVRPQRDIGLPDILIAKTGDGQPYETVDSAEVEGKGDVHGQKRTLQESPGFPTSPFFKASPQEDDPPPDWNIEWLPQIILTDCDEPLSSTITIQPSVPLRTAPPPAVKELLFPPIPVSAQPASPPFEHAKLLDQHKQDHLPVYWDWLLSKRVCEWLDDDASTTSTQTELTHILLRSTDNQMQPLRYEAKDFEKVKLTRLSISPDADTERSKNPAIQGPPEQRDWFVFEVQHRNVIVASMEMDEDGVPVEEPEQDPEDFPEDYWLLAIPVCAVLDSKSTVMELGGGGVLQTTVWTVGVEGFVPCLHGRGVEERFAEGFVNAYADAKGVVEFASIY</sequence>
<gene>
    <name evidence="2" type="ORF">M409DRAFT_19679</name>
</gene>
<organism evidence="2 3">
    <name type="scientific">Zasmidium cellare ATCC 36951</name>
    <dbReference type="NCBI Taxonomy" id="1080233"/>
    <lineage>
        <taxon>Eukaryota</taxon>
        <taxon>Fungi</taxon>
        <taxon>Dikarya</taxon>
        <taxon>Ascomycota</taxon>
        <taxon>Pezizomycotina</taxon>
        <taxon>Dothideomycetes</taxon>
        <taxon>Dothideomycetidae</taxon>
        <taxon>Mycosphaerellales</taxon>
        <taxon>Mycosphaerellaceae</taxon>
        <taxon>Zasmidium</taxon>
    </lineage>
</organism>
<protein>
    <submittedName>
        <fullName evidence="2">Uncharacterized protein</fullName>
    </submittedName>
</protein>
<evidence type="ECO:0000313" key="3">
    <source>
        <dbReference type="Proteomes" id="UP000799537"/>
    </source>
</evidence>
<proteinExistence type="predicted"/>